<gene>
    <name evidence="1" type="ORF">EIC27_05980</name>
</gene>
<name>A0A3R9XKE5_9RICK</name>
<evidence type="ECO:0000313" key="1">
    <source>
        <dbReference type="EMBL" id="RST62745.1"/>
    </source>
</evidence>
<dbReference type="Proteomes" id="UP000279470">
    <property type="component" value="Unassembled WGS sequence"/>
</dbReference>
<protein>
    <submittedName>
        <fullName evidence="1">Uncharacterized protein</fullName>
    </submittedName>
</protein>
<dbReference type="OrthoDB" id="3314528at2"/>
<dbReference type="SUPFAM" id="SSF53223">
    <property type="entry name" value="Aminoacid dehydrogenase-like, N-terminal domain"/>
    <property type="match status" value="1"/>
</dbReference>
<dbReference type="Gene3D" id="1.20.1370.30">
    <property type="match status" value="1"/>
</dbReference>
<keyword evidence="2" id="KW-1185">Reference proteome</keyword>
<sequence length="61" mass="6927">MTKIKLRGIDLLKDSLLNKGTAFSEQERDLFDLRGFLPPGIEDQEVQVSRARMQLSALSHL</sequence>
<dbReference type="RefSeq" id="WP_126045172.1">
    <property type="nucleotide sequence ID" value="NZ_RXFM01000097.1"/>
</dbReference>
<evidence type="ECO:0000313" key="2">
    <source>
        <dbReference type="Proteomes" id="UP000279470"/>
    </source>
</evidence>
<organism evidence="1 2">
    <name type="scientific">Candidatus Aquarickettsia rohweri</name>
    <dbReference type="NCBI Taxonomy" id="2602574"/>
    <lineage>
        <taxon>Bacteria</taxon>
        <taxon>Pseudomonadati</taxon>
        <taxon>Pseudomonadota</taxon>
        <taxon>Alphaproteobacteria</taxon>
        <taxon>Rickettsiales</taxon>
        <taxon>Candidatus Midichloriaceae</taxon>
        <taxon>Candidatus Aquarickettsia</taxon>
    </lineage>
</organism>
<dbReference type="EMBL" id="RXFM01000097">
    <property type="protein sequence ID" value="RST62745.1"/>
    <property type="molecule type" value="Genomic_DNA"/>
</dbReference>
<reference evidence="2" key="1">
    <citation type="submission" date="2018-11" db="EMBL/GenBank/DDBJ databases">
        <title>Phylogenetic, genomic, and biogeographic characterization of a novel and ubiquitous marine invertebrate-associated Rickettsiales parasite, Candidatus Marinoinvertebrata rohwerii, gen. nov., sp. nov.</title>
        <authorList>
            <person name="Klinges J.G."/>
            <person name="Rosales S.M."/>
            <person name="Mcminds R."/>
            <person name="Shaver E.C."/>
            <person name="Shantz A."/>
            <person name="Peters E.C."/>
            <person name="Burkepile D.E."/>
            <person name="Silliman B.R."/>
            <person name="Vega Thurber R.L."/>
        </authorList>
    </citation>
    <scope>NUCLEOTIDE SEQUENCE [LARGE SCALE GENOMIC DNA]</scope>
    <source>
        <strain evidence="2">a_cerv_44</strain>
    </source>
</reference>
<dbReference type="AlphaFoldDB" id="A0A3R9XKE5"/>
<accession>A0A3R9XKE5</accession>
<comment type="caution">
    <text evidence="1">The sequence shown here is derived from an EMBL/GenBank/DDBJ whole genome shotgun (WGS) entry which is preliminary data.</text>
</comment>
<proteinExistence type="predicted"/>
<dbReference type="InterPro" id="IPR046346">
    <property type="entry name" value="Aminoacid_DH-like_N_sf"/>
</dbReference>
<dbReference type="GO" id="GO:0016491">
    <property type="term" value="F:oxidoreductase activity"/>
    <property type="evidence" value="ECO:0007669"/>
    <property type="project" value="UniProtKB-ARBA"/>
</dbReference>